<reference evidence="1" key="1">
    <citation type="submission" date="2021-05" db="EMBL/GenBank/DDBJ databases">
        <title>Whole genome sequence of Curtobacterium flaccumfaciens pv. flaccumfaciens strain CFBP 3417.</title>
        <authorList>
            <person name="Osdaghi E."/>
            <person name="Taghouti G."/>
            <person name="Portier P."/>
            <person name="Fazliarab A."/>
            <person name="Taghavi S.M."/>
            <person name="Briand M."/>
            <person name="Le-Saux M."/>
            <person name="Jacques M.-A."/>
        </authorList>
    </citation>
    <scope>NUCLEOTIDE SEQUENCE</scope>
    <source>
        <strain evidence="1">CFBP 3417</strain>
    </source>
</reference>
<dbReference type="EMBL" id="JAHEWX010000016">
    <property type="protein sequence ID" value="MBT1542608.1"/>
    <property type="molecule type" value="Genomic_DNA"/>
</dbReference>
<protein>
    <submittedName>
        <fullName evidence="1">Uncharacterized protein</fullName>
    </submittedName>
</protein>
<dbReference type="RefSeq" id="WP_214563339.1">
    <property type="nucleotide sequence ID" value="NZ_JAHEWX010000016.1"/>
</dbReference>
<gene>
    <name evidence="1" type="ORF">KK103_12620</name>
</gene>
<dbReference type="AlphaFoldDB" id="A0A9Q2W682"/>
<evidence type="ECO:0000313" key="1">
    <source>
        <dbReference type="EMBL" id="MBT1542608.1"/>
    </source>
</evidence>
<sequence>MPSINSLQFSVKMPIVGVMSNTPDNDYWKNLPHRVMSDDELDEHLADIPPTDPLGVAMMFAYGIDEQNELVLETFTNPESRPSWGDYQAVFDLLAVHDDWGIGGNPGFVTELGVEIAYVKILPHVTESFEVLEADVTNAIAVLSLVKRPDIDDRWFVQAIGDYWHPSAV</sequence>
<dbReference type="Proteomes" id="UP000709437">
    <property type="component" value="Unassembled WGS sequence"/>
</dbReference>
<accession>A0A9Q2W682</accession>
<organism evidence="1 2">
    <name type="scientific">Curtobacterium flaccumfaciens pv. flaccumfaciens</name>
    <dbReference type="NCBI Taxonomy" id="138532"/>
    <lineage>
        <taxon>Bacteria</taxon>
        <taxon>Bacillati</taxon>
        <taxon>Actinomycetota</taxon>
        <taxon>Actinomycetes</taxon>
        <taxon>Micrococcales</taxon>
        <taxon>Microbacteriaceae</taxon>
        <taxon>Curtobacterium</taxon>
    </lineage>
</organism>
<name>A0A9Q2W682_9MICO</name>
<proteinExistence type="predicted"/>
<evidence type="ECO:0000313" key="2">
    <source>
        <dbReference type="Proteomes" id="UP000709437"/>
    </source>
</evidence>
<dbReference type="GeneID" id="99622627"/>
<comment type="caution">
    <text evidence="1">The sequence shown here is derived from an EMBL/GenBank/DDBJ whole genome shotgun (WGS) entry which is preliminary data.</text>
</comment>